<protein>
    <recommendedName>
        <fullName evidence="6">LPXTG cell wall anchor domain-containing protein</fullName>
    </recommendedName>
</protein>
<accession>A0A810Q9I0</accession>
<keyword evidence="2" id="KW-1133">Transmembrane helix</keyword>
<feature type="chain" id="PRO_5032650870" description="LPXTG cell wall anchor domain-containing protein" evidence="3">
    <location>
        <begin position="32"/>
        <end position="184"/>
    </location>
</feature>
<reference evidence="4" key="1">
    <citation type="submission" date="2020-09" db="EMBL/GenBank/DDBJ databases">
        <title>New species isolated from human feces.</title>
        <authorList>
            <person name="Kitahara M."/>
            <person name="Shigeno Y."/>
            <person name="Shime M."/>
            <person name="Matsumoto Y."/>
            <person name="Nakamura S."/>
            <person name="Motooka D."/>
            <person name="Fukuoka S."/>
            <person name="Nishikawa H."/>
            <person name="Benno Y."/>
        </authorList>
    </citation>
    <scope>NUCLEOTIDE SEQUENCE</scope>
    <source>
        <strain evidence="4">MM59</strain>
    </source>
</reference>
<keyword evidence="2" id="KW-0812">Transmembrane</keyword>
<sequence>MNRTRKKTGRACLSLLVIVMLMSVLCPAALADTDGTEPQLTQQPDQLILQLGTRWAGVEFELRTDAGVFPAPIVVDSSGVLTMDLGGSKTYTLSCLNSTVPIPDPLTGQGQAVQEPAEPSQDAAADVAQQEEPDANSGGIPVGTLILFLTGLALAGAGLAALYIAKRRQQSVCDNWEDGDDDEY</sequence>
<evidence type="ECO:0000256" key="3">
    <source>
        <dbReference type="SAM" id="SignalP"/>
    </source>
</evidence>
<evidence type="ECO:0000256" key="2">
    <source>
        <dbReference type="SAM" id="Phobius"/>
    </source>
</evidence>
<evidence type="ECO:0000313" key="5">
    <source>
        <dbReference type="Proteomes" id="UP000679848"/>
    </source>
</evidence>
<feature type="signal peptide" evidence="3">
    <location>
        <begin position="1"/>
        <end position="31"/>
    </location>
</feature>
<evidence type="ECO:0008006" key="6">
    <source>
        <dbReference type="Google" id="ProtNLM"/>
    </source>
</evidence>
<gene>
    <name evidence="4" type="ORF">MM59RIKEN_05940</name>
</gene>
<dbReference type="Proteomes" id="UP000679848">
    <property type="component" value="Chromosome"/>
</dbReference>
<keyword evidence="3" id="KW-0732">Signal</keyword>
<keyword evidence="5" id="KW-1185">Reference proteome</keyword>
<dbReference type="RefSeq" id="WP_055179542.1">
    <property type="nucleotide sequence ID" value="NZ_AP023420.1"/>
</dbReference>
<feature type="region of interest" description="Disordered" evidence="1">
    <location>
        <begin position="105"/>
        <end position="136"/>
    </location>
</feature>
<organism evidence="4 5">
    <name type="scientific">Pusillibacter faecalis</name>
    <dbReference type="NCBI Taxonomy" id="2714358"/>
    <lineage>
        <taxon>Bacteria</taxon>
        <taxon>Bacillati</taxon>
        <taxon>Bacillota</taxon>
        <taxon>Clostridia</taxon>
        <taxon>Eubacteriales</taxon>
        <taxon>Oscillospiraceae</taxon>
        <taxon>Pusillibacter</taxon>
    </lineage>
</organism>
<name>A0A810Q9I0_9FIRM</name>
<evidence type="ECO:0000313" key="4">
    <source>
        <dbReference type="EMBL" id="BCK83275.1"/>
    </source>
</evidence>
<evidence type="ECO:0000256" key="1">
    <source>
        <dbReference type="SAM" id="MobiDB-lite"/>
    </source>
</evidence>
<dbReference type="KEGG" id="pfaa:MM59RIKEN_05940"/>
<proteinExistence type="predicted"/>
<feature type="transmembrane region" description="Helical" evidence="2">
    <location>
        <begin position="145"/>
        <end position="165"/>
    </location>
</feature>
<dbReference type="AlphaFoldDB" id="A0A810Q9I0"/>
<dbReference type="EMBL" id="AP023420">
    <property type="protein sequence ID" value="BCK83275.1"/>
    <property type="molecule type" value="Genomic_DNA"/>
</dbReference>
<keyword evidence="2" id="KW-0472">Membrane</keyword>